<name>A0A3N4M6Z7_9BACT</name>
<gene>
    <name evidence="1" type="ORF">EG028_21360</name>
</gene>
<dbReference type="AlphaFoldDB" id="A0A3N4M6Z7"/>
<sequence length="453" mass="50993">MFFPASTMIPWLAKSGLYGYADGDGRLIIPPQYTHARPFRGEFAVMAQEGGFGLINTLGVPVVAPEHPFVHLSAPRPFSLAFIKKEYNAWWRLPRWKVLPGLNLLSTRRNGPLLTTRVPRAKWDVLALPGMEKLQEFNCMDEQNAWGPARKMPDDLRLLTSGEHLLLRHELYNAEGERCSGSIFGQLADGTFLQYRKGWYRRVNEAGKPLDAVRYYKKNHLVFGGSTIPQQEAPYQRIAAPVFQSTGGEVFLFPDFSKPFPASIEPYPQVGGVQYIAMIGALQDTDHFFVLATTGKSDERRLLVLHKSGKWNKLVEPRPGFDSMLRNGALLFTQGSARGVMDTALEFHLFPLQYPESLGGTLYAGKDNKSGKYGVFDIMEQDWKITPAYSYIGPCLAEGIVPYCLDNLYGLMELDTGRHITPPLYDSIDKSGAVTQKNQLFYIDIYTGLEYRD</sequence>
<dbReference type="Proteomes" id="UP000279089">
    <property type="component" value="Unassembled WGS sequence"/>
</dbReference>
<keyword evidence="2" id="KW-1185">Reference proteome</keyword>
<accession>A0A3N4M6Z7</accession>
<evidence type="ECO:0000313" key="1">
    <source>
        <dbReference type="EMBL" id="RPD39162.1"/>
    </source>
</evidence>
<reference evidence="2" key="1">
    <citation type="submission" date="2018-11" db="EMBL/GenBank/DDBJ databases">
        <title>Chitinophaga lutea sp.nov., isolate from arsenic contaminated soil.</title>
        <authorList>
            <person name="Zong Y."/>
        </authorList>
    </citation>
    <scope>NUCLEOTIDE SEQUENCE [LARGE SCALE GENOMIC DNA]</scope>
    <source>
        <strain evidence="2">YLT18</strain>
    </source>
</reference>
<dbReference type="Pfam" id="PF14903">
    <property type="entry name" value="WG_beta_rep"/>
    <property type="match status" value="1"/>
</dbReference>
<comment type="caution">
    <text evidence="1">The sequence shown here is derived from an EMBL/GenBank/DDBJ whole genome shotgun (WGS) entry which is preliminary data.</text>
</comment>
<evidence type="ECO:0000313" key="2">
    <source>
        <dbReference type="Proteomes" id="UP000279089"/>
    </source>
</evidence>
<dbReference type="EMBL" id="RMBX01000012">
    <property type="protein sequence ID" value="RPD39162.1"/>
    <property type="molecule type" value="Genomic_DNA"/>
</dbReference>
<organism evidence="1 2">
    <name type="scientific">Chitinophaga barathri</name>
    <dbReference type="NCBI Taxonomy" id="1647451"/>
    <lineage>
        <taxon>Bacteria</taxon>
        <taxon>Pseudomonadati</taxon>
        <taxon>Bacteroidota</taxon>
        <taxon>Chitinophagia</taxon>
        <taxon>Chitinophagales</taxon>
        <taxon>Chitinophagaceae</taxon>
        <taxon>Chitinophaga</taxon>
    </lineage>
</organism>
<protein>
    <submittedName>
        <fullName evidence="1">WG repeat-containing protein</fullName>
    </submittedName>
</protein>
<proteinExistence type="predicted"/>
<dbReference type="InterPro" id="IPR032774">
    <property type="entry name" value="WG_beta_rep"/>
</dbReference>